<dbReference type="Gene3D" id="3.30.450.40">
    <property type="match status" value="2"/>
</dbReference>
<dbReference type="Pfam" id="PF08448">
    <property type="entry name" value="PAS_4"/>
    <property type="match status" value="2"/>
</dbReference>
<dbReference type="SMART" id="SM00448">
    <property type="entry name" value="REC"/>
    <property type="match status" value="1"/>
</dbReference>
<evidence type="ECO:0000256" key="8">
    <source>
        <dbReference type="ARBA" id="ARBA00074306"/>
    </source>
</evidence>
<gene>
    <name evidence="15" type="ORF">DA73_0400019290</name>
</gene>
<comment type="similarity">
    <text evidence="2">In the N-terminal section; belongs to the phytochrome family.</text>
</comment>
<feature type="domain" description="PAS" evidence="13">
    <location>
        <begin position="93"/>
        <end position="164"/>
    </location>
</feature>
<dbReference type="Pfam" id="PF01590">
    <property type="entry name" value="GAF"/>
    <property type="match status" value="2"/>
</dbReference>
<dbReference type="SUPFAM" id="SSF55785">
    <property type="entry name" value="PYP-like sensor domain (PAS domain)"/>
    <property type="match status" value="4"/>
</dbReference>
<keyword evidence="10" id="KW-0175">Coiled coil</keyword>
<evidence type="ECO:0000256" key="2">
    <source>
        <dbReference type="ARBA" id="ARBA00006402"/>
    </source>
</evidence>
<dbReference type="Proteomes" id="UP000029738">
    <property type="component" value="Unassembled WGS sequence"/>
</dbReference>
<dbReference type="Pfam" id="PF00512">
    <property type="entry name" value="HisKA"/>
    <property type="match status" value="1"/>
</dbReference>
<evidence type="ECO:0000256" key="7">
    <source>
        <dbReference type="ARBA" id="ARBA00023012"/>
    </source>
</evidence>
<evidence type="ECO:0000256" key="3">
    <source>
        <dbReference type="ARBA" id="ARBA00012438"/>
    </source>
</evidence>
<dbReference type="InterPro" id="IPR000014">
    <property type="entry name" value="PAS"/>
</dbReference>
<dbReference type="SUPFAM" id="SSF47384">
    <property type="entry name" value="Homodimeric domain of signal transducing histidine kinase"/>
    <property type="match status" value="1"/>
</dbReference>
<dbReference type="GO" id="GO:0000155">
    <property type="term" value="F:phosphorelay sensor kinase activity"/>
    <property type="evidence" value="ECO:0007669"/>
    <property type="project" value="InterPro"/>
</dbReference>
<sequence length="1356" mass="152362">MKRDASGKFVRNWGSETKQRVSVSLTSTAWRLLDEEARLRGLSRSETIERIARSFGGEPHPNVNVDGAKQAQNALLESQIIEQQQAIARLDREKQDLSALLENAPDIISRIDRKFRHLYVSPSIKLATGIPSERFIGKTNTDLGMPGNVCSIWNDGLQQVFATGQEQIIEYSFPTPKGMRWYQSRIVPEFASDGSVETVLNIARDVTDYKYVERALRESEERLQLSLAAAKMVGWDMDLKTNRVVCTPNACEIWGIQEGTKEDFFAVIHPEDRDRMKQAIQQAFAGEASYYNQEYRTISPEGVVRWLNSQGKVYHDATGRGVRMIGVSVDITERKQIEAEREMLRTRSERLLRQQQFSIQLNDAIRTIQDPKEIMWQVVCATGKHFQVTRCTYGDIDPTQEYVIVNRDYCNGVISVVGNHHMNSFGVEIIAELKQGKTIVVDDVDVDPRTCGSGEAAFDAIQTKSLLCVPLVKQGRFVALFVLHHVSPRQWTEEDVALMEQIAEQTWLAVERSRAEKELRESEAHLQLALKVGRMGAWDWDVQTGAMLWSEGHFTVLGLQPNECQPSYEVWASRVHPDDLAQTEAKLQQAMLDQKEYHHEYRLLWLDGSVHWVEARGQCTYDSQGNPKHSIGAVIDITGRKQTEHERETLLERERIARTQVEAAQRQLANIFETSPVGIGLLDAQQRFVAINEALAQINGLTREQHLGHSIPELFGQSDPKLVEVFYNIYTTGNSFISPNFAVSVPGRSDRTPGYHNVYYLPTINSNNEVEDVLVYVVDITEQVRLEQGQRFLSEASTVLASSLDYQTTLERVAQLAVPELADWCTVHIVEENGCIEQIAVAHNDPAKLLWAHEIRQKYPLNPNDPRGTALTLRTGQSDILPDIPDELLVQAARDPEHLHILRQVGFRSAMTVPLRTQDRILGVITFVSSESGRRYNTRDLQLAEELARRASLAIDNTQLYRVAQLARDKAESANRVKDEFLAVLSHELRSPLNPILGWTKMLRSHRLDATRTEQALETIERNAKLQAQLIEDLLDVSRILQGKMALNVAPVNLAATIEAAKETVRLAAEAKNIHIQTTLKPILGTVSGDRNRLQQVFWNLLSNAVKFTPSGGRVEVHLEQVGMYAQIQVKDTGIGITPEFLPYVFEYFRQENSTITRQFGGLGLGLAIVRHFTELHGGTVWATSPGENLGATFAVRLPLNAIEQELSSDENPSGSTAHLTGIEILVVDDDADMRELAKFILTQSGARVTTVASAVEALNFLNRFVPDLLLCDIGMPKMDGYSLIQHIRKLSPQQGGTIRAIALTAYAGEINQQKAVAAGFNMHLSKPFEPENLVEKIVQLLHPLHQTTDQSDFII</sequence>
<feature type="domain" description="Histidine kinase" evidence="11">
    <location>
        <begin position="984"/>
        <end position="1202"/>
    </location>
</feature>
<dbReference type="PROSITE" id="PS50110">
    <property type="entry name" value="RESPONSE_REGULATORY"/>
    <property type="match status" value="1"/>
</dbReference>
<dbReference type="PANTHER" id="PTHR43547">
    <property type="entry name" value="TWO-COMPONENT HISTIDINE KINASE"/>
    <property type="match status" value="1"/>
</dbReference>
<dbReference type="RefSeq" id="WP_038081472.1">
    <property type="nucleotide sequence ID" value="NZ_JHEG04000001.1"/>
</dbReference>
<dbReference type="SMART" id="SM00388">
    <property type="entry name" value="HisKA"/>
    <property type="match status" value="1"/>
</dbReference>
<dbReference type="InterPro" id="IPR013656">
    <property type="entry name" value="PAS_4"/>
</dbReference>
<dbReference type="SMART" id="SM00091">
    <property type="entry name" value="PAS"/>
    <property type="match status" value="4"/>
</dbReference>
<dbReference type="InterPro" id="IPR001610">
    <property type="entry name" value="PAC"/>
</dbReference>
<feature type="domain" description="Response regulatory" evidence="12">
    <location>
        <begin position="1224"/>
        <end position="1342"/>
    </location>
</feature>
<dbReference type="CDD" id="cd00082">
    <property type="entry name" value="HisKA"/>
    <property type="match status" value="1"/>
</dbReference>
<dbReference type="PANTHER" id="PTHR43547:SF2">
    <property type="entry name" value="HYBRID SIGNAL TRANSDUCTION HISTIDINE KINASE C"/>
    <property type="match status" value="1"/>
</dbReference>
<dbReference type="PROSITE" id="PS50113">
    <property type="entry name" value="PAC"/>
    <property type="match status" value="3"/>
</dbReference>
<reference evidence="15" key="1">
    <citation type="journal article" date="2015" name="Genome Announc.">
        <title>Draft Genome Sequence of Tolypothrix boutellei Strain VB521301.</title>
        <authorList>
            <person name="Chandrababunaidu M.M."/>
            <person name="Singh D."/>
            <person name="Sen D."/>
            <person name="Bhan S."/>
            <person name="Das S."/>
            <person name="Gupta A."/>
            <person name="Adhikary S.P."/>
            <person name="Tripathy S."/>
        </authorList>
    </citation>
    <scope>NUCLEOTIDE SEQUENCE</scope>
    <source>
        <strain evidence="15">VB521301</strain>
    </source>
</reference>
<feature type="domain" description="PAC" evidence="14">
    <location>
        <begin position="291"/>
        <end position="343"/>
    </location>
</feature>
<protein>
    <recommendedName>
        <fullName evidence="8">Circadian input-output histidine kinase CikA</fullName>
        <ecNumber evidence="3">2.7.13.3</ecNumber>
    </recommendedName>
</protein>
<dbReference type="SMART" id="SM00387">
    <property type="entry name" value="HATPase_c"/>
    <property type="match status" value="1"/>
</dbReference>
<dbReference type="InterPro" id="IPR003018">
    <property type="entry name" value="GAF"/>
</dbReference>
<feature type="coiled-coil region" evidence="10">
    <location>
        <begin position="73"/>
        <end position="103"/>
    </location>
</feature>
<dbReference type="InterPro" id="IPR001789">
    <property type="entry name" value="Sig_transdc_resp-reg_receiver"/>
</dbReference>
<keyword evidence="16" id="KW-1185">Reference proteome</keyword>
<dbReference type="PROSITE" id="PS50112">
    <property type="entry name" value="PAS"/>
    <property type="match status" value="2"/>
</dbReference>
<dbReference type="InterPro" id="IPR003594">
    <property type="entry name" value="HATPase_dom"/>
</dbReference>
<keyword evidence="7" id="KW-0902">Two-component regulatory system</keyword>
<dbReference type="InterPro" id="IPR036097">
    <property type="entry name" value="HisK_dim/P_sf"/>
</dbReference>
<dbReference type="CDD" id="cd17580">
    <property type="entry name" value="REC_2_DhkD-like"/>
    <property type="match status" value="1"/>
</dbReference>
<dbReference type="Gene3D" id="3.30.450.20">
    <property type="entry name" value="PAS domain"/>
    <property type="match status" value="4"/>
</dbReference>
<keyword evidence="4 9" id="KW-0597">Phosphoprotein</keyword>
<dbReference type="SMART" id="SM00065">
    <property type="entry name" value="GAF"/>
    <property type="match status" value="2"/>
</dbReference>
<dbReference type="SUPFAM" id="SSF55874">
    <property type="entry name" value="ATPase domain of HSP90 chaperone/DNA topoisomerase II/histidine kinase"/>
    <property type="match status" value="1"/>
</dbReference>
<dbReference type="InterPro" id="IPR000700">
    <property type="entry name" value="PAS-assoc_C"/>
</dbReference>
<keyword evidence="5" id="KW-0808">Transferase</keyword>
<evidence type="ECO:0000259" key="14">
    <source>
        <dbReference type="PROSITE" id="PS50113"/>
    </source>
</evidence>
<evidence type="ECO:0000256" key="5">
    <source>
        <dbReference type="ARBA" id="ARBA00022679"/>
    </source>
</evidence>
<proteinExistence type="inferred from homology"/>
<dbReference type="InterPro" id="IPR013655">
    <property type="entry name" value="PAS_fold_3"/>
</dbReference>
<keyword evidence="6" id="KW-0418">Kinase</keyword>
<dbReference type="InterPro" id="IPR036890">
    <property type="entry name" value="HATPase_C_sf"/>
</dbReference>
<dbReference type="Gene3D" id="2.10.70.100">
    <property type="match status" value="2"/>
</dbReference>
<evidence type="ECO:0000259" key="13">
    <source>
        <dbReference type="PROSITE" id="PS50112"/>
    </source>
</evidence>
<accession>A0A8S9T4T6</accession>
<dbReference type="PROSITE" id="PS50109">
    <property type="entry name" value="HIS_KIN"/>
    <property type="match status" value="1"/>
</dbReference>
<dbReference type="InterPro" id="IPR035965">
    <property type="entry name" value="PAS-like_dom_sf"/>
</dbReference>
<feature type="modified residue" description="4-aspartylphosphate" evidence="9">
    <location>
        <position position="1273"/>
    </location>
</feature>
<dbReference type="SMART" id="SM00086">
    <property type="entry name" value="PAC"/>
    <property type="match status" value="4"/>
</dbReference>
<dbReference type="EC" id="2.7.13.3" evidence="3"/>
<dbReference type="Gene3D" id="1.10.287.130">
    <property type="match status" value="1"/>
</dbReference>
<dbReference type="FunFam" id="3.30.450.40:FF:000035">
    <property type="entry name" value="PAS sensor protein"/>
    <property type="match status" value="1"/>
</dbReference>
<dbReference type="SUPFAM" id="SSF52172">
    <property type="entry name" value="CheY-like"/>
    <property type="match status" value="1"/>
</dbReference>
<dbReference type="FunFam" id="3.30.565.10:FF:000010">
    <property type="entry name" value="Sensor histidine kinase RcsC"/>
    <property type="match status" value="1"/>
</dbReference>
<dbReference type="InterPro" id="IPR004358">
    <property type="entry name" value="Sig_transdc_His_kin-like_C"/>
</dbReference>
<dbReference type="CDD" id="cd00130">
    <property type="entry name" value="PAS"/>
    <property type="match status" value="4"/>
</dbReference>
<reference evidence="15" key="2">
    <citation type="submission" date="2019-11" db="EMBL/GenBank/DDBJ databases">
        <title>Improved Assembly of Tolypothrix boutellei genome.</title>
        <authorList>
            <person name="Sarangi A.N."/>
            <person name="Mukherjee M."/>
            <person name="Ghosh S."/>
            <person name="Singh D."/>
            <person name="Das A."/>
            <person name="Kant S."/>
            <person name="Prusty A."/>
            <person name="Tripathy S."/>
        </authorList>
    </citation>
    <scope>NUCLEOTIDE SEQUENCE</scope>
    <source>
        <strain evidence="15">VB521301</strain>
    </source>
</reference>
<dbReference type="PRINTS" id="PR00344">
    <property type="entry name" value="BCTRLSENSOR"/>
</dbReference>
<dbReference type="InterPro" id="IPR003661">
    <property type="entry name" value="HisK_dim/P_dom"/>
</dbReference>
<feature type="domain" description="PAC" evidence="14">
    <location>
        <begin position="162"/>
        <end position="218"/>
    </location>
</feature>
<dbReference type="Pfam" id="PF02518">
    <property type="entry name" value="HATPase_c"/>
    <property type="match status" value="1"/>
</dbReference>
<evidence type="ECO:0000256" key="10">
    <source>
        <dbReference type="SAM" id="Coils"/>
    </source>
</evidence>
<comment type="caution">
    <text evidence="15">The sequence shown here is derived from an EMBL/GenBank/DDBJ whole genome shotgun (WGS) entry which is preliminary data.</text>
</comment>
<dbReference type="EMBL" id="JHEG04000001">
    <property type="protein sequence ID" value="KAF3887395.1"/>
    <property type="molecule type" value="Genomic_DNA"/>
</dbReference>
<evidence type="ECO:0000256" key="9">
    <source>
        <dbReference type="PROSITE-ProRule" id="PRU00169"/>
    </source>
</evidence>
<dbReference type="NCBIfam" id="TIGR00229">
    <property type="entry name" value="sensory_box"/>
    <property type="match status" value="4"/>
</dbReference>
<feature type="domain" description="PAC" evidence="14">
    <location>
        <begin position="597"/>
        <end position="649"/>
    </location>
</feature>
<evidence type="ECO:0000259" key="11">
    <source>
        <dbReference type="PROSITE" id="PS50109"/>
    </source>
</evidence>
<evidence type="ECO:0000256" key="4">
    <source>
        <dbReference type="ARBA" id="ARBA00022553"/>
    </source>
</evidence>
<evidence type="ECO:0000259" key="12">
    <source>
        <dbReference type="PROSITE" id="PS50110"/>
    </source>
</evidence>
<name>A0A8S9T4T6_9CYAN</name>
<dbReference type="Gene3D" id="3.40.50.2300">
    <property type="match status" value="1"/>
</dbReference>
<organism evidence="15 16">
    <name type="scientific">Tolypothrix bouteillei VB521301</name>
    <dbReference type="NCBI Taxonomy" id="1479485"/>
    <lineage>
        <taxon>Bacteria</taxon>
        <taxon>Bacillati</taxon>
        <taxon>Cyanobacteriota</taxon>
        <taxon>Cyanophyceae</taxon>
        <taxon>Nostocales</taxon>
        <taxon>Tolypothrichaceae</taxon>
        <taxon>Tolypothrix</taxon>
    </lineage>
</organism>
<comment type="catalytic activity">
    <reaction evidence="1">
        <text>ATP + protein L-histidine = ADP + protein N-phospho-L-histidine.</text>
        <dbReference type="EC" id="2.7.13.3"/>
    </reaction>
</comment>
<dbReference type="Gene3D" id="3.30.565.10">
    <property type="entry name" value="Histidine kinase-like ATPase, C-terminal domain"/>
    <property type="match status" value="1"/>
</dbReference>
<evidence type="ECO:0000256" key="1">
    <source>
        <dbReference type="ARBA" id="ARBA00000085"/>
    </source>
</evidence>
<dbReference type="InterPro" id="IPR011006">
    <property type="entry name" value="CheY-like_superfamily"/>
</dbReference>
<dbReference type="InterPro" id="IPR005467">
    <property type="entry name" value="His_kinase_dom"/>
</dbReference>
<evidence type="ECO:0000256" key="6">
    <source>
        <dbReference type="ARBA" id="ARBA00022777"/>
    </source>
</evidence>
<dbReference type="Pfam" id="PF08447">
    <property type="entry name" value="PAS_3"/>
    <property type="match status" value="2"/>
</dbReference>
<dbReference type="SUPFAM" id="SSF55781">
    <property type="entry name" value="GAF domain-like"/>
    <property type="match status" value="2"/>
</dbReference>
<evidence type="ECO:0000313" key="16">
    <source>
        <dbReference type="Proteomes" id="UP000029738"/>
    </source>
</evidence>
<dbReference type="CDD" id="cd21631">
    <property type="entry name" value="RHH_CopG_NikR-like"/>
    <property type="match status" value="1"/>
</dbReference>
<dbReference type="InterPro" id="IPR029016">
    <property type="entry name" value="GAF-like_dom_sf"/>
</dbReference>
<dbReference type="Pfam" id="PF00072">
    <property type="entry name" value="Response_reg"/>
    <property type="match status" value="1"/>
</dbReference>
<evidence type="ECO:0000313" key="15">
    <source>
        <dbReference type="EMBL" id="KAF3887395.1"/>
    </source>
</evidence>
<feature type="domain" description="PAS" evidence="13">
    <location>
        <begin position="664"/>
        <end position="719"/>
    </location>
</feature>